<dbReference type="InterPro" id="IPR001789">
    <property type="entry name" value="Sig_transdc_resp-reg_receiver"/>
</dbReference>
<evidence type="ECO:0000313" key="6">
    <source>
        <dbReference type="Proteomes" id="UP000295765"/>
    </source>
</evidence>
<dbReference type="InterPro" id="IPR050595">
    <property type="entry name" value="Bact_response_regulator"/>
</dbReference>
<dbReference type="SUPFAM" id="SSF52172">
    <property type="entry name" value="CheY-like"/>
    <property type="match status" value="1"/>
</dbReference>
<comment type="caution">
    <text evidence="5">The sequence shown here is derived from an EMBL/GenBank/DDBJ whole genome shotgun (WGS) entry which is preliminary data.</text>
</comment>
<name>A0A4R2LKE6_9GAMM</name>
<dbReference type="AlphaFoldDB" id="A0A4R2LKE6"/>
<feature type="domain" description="Response regulatory" evidence="4">
    <location>
        <begin position="5"/>
        <end position="121"/>
    </location>
</feature>
<keyword evidence="1 2" id="KW-0597">Phosphoprotein</keyword>
<dbReference type="GO" id="GO:0000160">
    <property type="term" value="P:phosphorelay signal transduction system"/>
    <property type="evidence" value="ECO:0007669"/>
    <property type="project" value="InterPro"/>
</dbReference>
<dbReference type="RefSeq" id="WP_165903973.1">
    <property type="nucleotide sequence ID" value="NZ_SLWY01000001.1"/>
</dbReference>
<feature type="modified residue" description="4-aspartylphosphate" evidence="2">
    <location>
        <position position="54"/>
    </location>
</feature>
<gene>
    <name evidence="5" type="ORF">EV699_101137</name>
</gene>
<keyword evidence="3" id="KW-0812">Transmembrane</keyword>
<dbReference type="Pfam" id="PF00072">
    <property type="entry name" value="Response_reg"/>
    <property type="match status" value="1"/>
</dbReference>
<evidence type="ECO:0000256" key="3">
    <source>
        <dbReference type="SAM" id="Phobius"/>
    </source>
</evidence>
<proteinExistence type="predicted"/>
<keyword evidence="3" id="KW-1133">Transmembrane helix</keyword>
<evidence type="ECO:0000256" key="1">
    <source>
        <dbReference type="ARBA" id="ARBA00022553"/>
    </source>
</evidence>
<evidence type="ECO:0000259" key="4">
    <source>
        <dbReference type="PROSITE" id="PS50110"/>
    </source>
</evidence>
<accession>A0A4R2LKE6</accession>
<protein>
    <submittedName>
        <fullName evidence="5">Response regulator receiver domain-containing protein</fullName>
    </submittedName>
</protein>
<dbReference type="SMART" id="SM00448">
    <property type="entry name" value="REC"/>
    <property type="match status" value="1"/>
</dbReference>
<dbReference type="Proteomes" id="UP000295765">
    <property type="component" value="Unassembled WGS sequence"/>
</dbReference>
<dbReference type="InterPro" id="IPR011006">
    <property type="entry name" value="CheY-like_superfamily"/>
</dbReference>
<keyword evidence="3" id="KW-0472">Membrane</keyword>
<organism evidence="5 6">
    <name type="scientific">Plasticicumulans lactativorans</name>
    <dbReference type="NCBI Taxonomy" id="1133106"/>
    <lineage>
        <taxon>Bacteria</taxon>
        <taxon>Pseudomonadati</taxon>
        <taxon>Pseudomonadota</taxon>
        <taxon>Gammaproteobacteria</taxon>
        <taxon>Candidatus Competibacteraceae</taxon>
        <taxon>Plasticicumulans</taxon>
    </lineage>
</organism>
<dbReference type="PANTHER" id="PTHR44591:SF3">
    <property type="entry name" value="RESPONSE REGULATORY DOMAIN-CONTAINING PROTEIN"/>
    <property type="match status" value="1"/>
</dbReference>
<feature type="transmembrane region" description="Helical" evidence="3">
    <location>
        <begin position="352"/>
        <end position="370"/>
    </location>
</feature>
<evidence type="ECO:0000313" key="5">
    <source>
        <dbReference type="EMBL" id="TCO83753.1"/>
    </source>
</evidence>
<evidence type="ECO:0000256" key="2">
    <source>
        <dbReference type="PROSITE-ProRule" id="PRU00169"/>
    </source>
</evidence>
<sequence>MVLKTALVVDDSRLARLALTRTLERHGWRVEQAASGAEALAALRARQPDVVFMDVTMPEMDGFTAVSHIRNDPASQDIPVVMCSAEETDQVRRRAAACGAYAFLSKSSSDEGIERLLGDLSVTVGRDSVPPAPAPAPAPAVAPVAAVPAEPPPVMPAAAPAPVAPPVAVVAETTAAGIDARVHAAVERALAGQRAALEAAVAAAVLARLEDHGPEGWEARIGQAWGERVERQAVAAAREAALAQAAQAAARELTERQGEWLGVVVRSLDSGQIGARLHELASAAAASAARQQVAALLVEVRESVFAAVQNELSALRRERETLPSPRAFEDLRSEARGARRRAEEALARSRNALIVLAIGAFAAILSSVLLR</sequence>
<reference evidence="5 6" key="1">
    <citation type="submission" date="2019-03" db="EMBL/GenBank/DDBJ databases">
        <title>Genomic Encyclopedia of Type Strains, Phase IV (KMG-IV): sequencing the most valuable type-strain genomes for metagenomic binning, comparative biology and taxonomic classification.</title>
        <authorList>
            <person name="Goeker M."/>
        </authorList>
    </citation>
    <scope>NUCLEOTIDE SEQUENCE [LARGE SCALE GENOMIC DNA]</scope>
    <source>
        <strain evidence="5 6">DSM 25287</strain>
    </source>
</reference>
<dbReference type="PANTHER" id="PTHR44591">
    <property type="entry name" value="STRESS RESPONSE REGULATOR PROTEIN 1"/>
    <property type="match status" value="1"/>
</dbReference>
<keyword evidence="6" id="KW-1185">Reference proteome</keyword>
<dbReference type="PROSITE" id="PS50110">
    <property type="entry name" value="RESPONSE_REGULATORY"/>
    <property type="match status" value="1"/>
</dbReference>
<dbReference type="Gene3D" id="3.40.50.2300">
    <property type="match status" value="1"/>
</dbReference>
<dbReference type="CDD" id="cd00156">
    <property type="entry name" value="REC"/>
    <property type="match status" value="1"/>
</dbReference>
<dbReference type="EMBL" id="SLWY01000001">
    <property type="protein sequence ID" value="TCO83753.1"/>
    <property type="molecule type" value="Genomic_DNA"/>
</dbReference>